<organism evidence="11 12">
    <name type="scientific">Anaerosalibacter bizertensis</name>
    <dbReference type="NCBI Taxonomy" id="932217"/>
    <lineage>
        <taxon>Bacteria</taxon>
        <taxon>Bacillati</taxon>
        <taxon>Bacillota</taxon>
        <taxon>Tissierellia</taxon>
        <taxon>Tissierellales</taxon>
        <taxon>Sporanaerobacteraceae</taxon>
        <taxon>Anaerosalibacter</taxon>
    </lineage>
</organism>
<dbReference type="Gene3D" id="1.10.287.130">
    <property type="match status" value="1"/>
</dbReference>
<dbReference type="SUPFAM" id="SSF47384">
    <property type="entry name" value="Homodimeric domain of signal transducing histidine kinase"/>
    <property type="match status" value="1"/>
</dbReference>
<dbReference type="Pfam" id="PF00672">
    <property type="entry name" value="HAMP"/>
    <property type="match status" value="1"/>
</dbReference>
<keyword evidence="6 11" id="KW-0418">Kinase</keyword>
<evidence type="ECO:0000256" key="1">
    <source>
        <dbReference type="ARBA" id="ARBA00000085"/>
    </source>
</evidence>
<comment type="catalytic activity">
    <reaction evidence="1">
        <text>ATP + protein L-histidine = ADP + protein N-phospho-L-histidine.</text>
        <dbReference type="EC" id="2.7.13.3"/>
    </reaction>
</comment>
<dbReference type="PANTHER" id="PTHR45453:SF1">
    <property type="entry name" value="PHOSPHATE REGULON SENSOR PROTEIN PHOR"/>
    <property type="match status" value="1"/>
</dbReference>
<dbReference type="GO" id="GO:0000155">
    <property type="term" value="F:phosphorelay sensor kinase activity"/>
    <property type="evidence" value="ECO:0007669"/>
    <property type="project" value="InterPro"/>
</dbReference>
<keyword evidence="5" id="KW-0808">Transferase</keyword>
<comment type="caution">
    <text evidence="11">The sequence shown here is derived from an EMBL/GenBank/DDBJ whole genome shotgun (WGS) entry which is preliminary data.</text>
</comment>
<dbReference type="SMART" id="SM00387">
    <property type="entry name" value="HATPase_c"/>
    <property type="match status" value="1"/>
</dbReference>
<dbReference type="RefSeq" id="WP_154484365.1">
    <property type="nucleotide sequence ID" value="NZ_VULR01000010.1"/>
</dbReference>
<dbReference type="InterPro" id="IPR050351">
    <property type="entry name" value="BphY/WalK/GraS-like"/>
</dbReference>
<dbReference type="PROSITE" id="PS50885">
    <property type="entry name" value="HAMP"/>
    <property type="match status" value="1"/>
</dbReference>
<dbReference type="OrthoDB" id="9813151at2"/>
<keyword evidence="4" id="KW-0597">Phosphoprotein</keyword>
<keyword evidence="8" id="KW-0472">Membrane</keyword>
<evidence type="ECO:0000256" key="5">
    <source>
        <dbReference type="ARBA" id="ARBA00022679"/>
    </source>
</evidence>
<feature type="domain" description="HAMP" evidence="10">
    <location>
        <begin position="180"/>
        <end position="233"/>
    </location>
</feature>
<keyword evidence="8" id="KW-1133">Transmembrane helix</keyword>
<dbReference type="SMART" id="SM00304">
    <property type="entry name" value="HAMP"/>
    <property type="match status" value="1"/>
</dbReference>
<dbReference type="Gene3D" id="6.10.340.10">
    <property type="match status" value="1"/>
</dbReference>
<dbReference type="InterPro" id="IPR004358">
    <property type="entry name" value="Sig_transdc_His_kin-like_C"/>
</dbReference>
<dbReference type="AlphaFoldDB" id="A0A844FIC4"/>
<dbReference type="PANTHER" id="PTHR45453">
    <property type="entry name" value="PHOSPHATE REGULON SENSOR PROTEIN PHOR"/>
    <property type="match status" value="1"/>
</dbReference>
<evidence type="ECO:0000259" key="9">
    <source>
        <dbReference type="PROSITE" id="PS50109"/>
    </source>
</evidence>
<evidence type="ECO:0000259" key="10">
    <source>
        <dbReference type="PROSITE" id="PS50885"/>
    </source>
</evidence>
<evidence type="ECO:0000313" key="11">
    <source>
        <dbReference type="EMBL" id="MSS43686.1"/>
    </source>
</evidence>
<dbReference type="InterPro" id="IPR036890">
    <property type="entry name" value="HATPase_C_sf"/>
</dbReference>
<proteinExistence type="predicted"/>
<comment type="subcellular location">
    <subcellularLocation>
        <location evidence="2">Membrane</location>
    </subcellularLocation>
</comment>
<dbReference type="GO" id="GO:0016036">
    <property type="term" value="P:cellular response to phosphate starvation"/>
    <property type="evidence" value="ECO:0007669"/>
    <property type="project" value="TreeGrafter"/>
</dbReference>
<dbReference type="PROSITE" id="PS50109">
    <property type="entry name" value="HIS_KIN"/>
    <property type="match status" value="1"/>
</dbReference>
<dbReference type="Pfam" id="PF00512">
    <property type="entry name" value="HisKA"/>
    <property type="match status" value="1"/>
</dbReference>
<dbReference type="PRINTS" id="PR00344">
    <property type="entry name" value="BCTRLSENSOR"/>
</dbReference>
<dbReference type="FunFam" id="3.30.565.10:FF:000006">
    <property type="entry name" value="Sensor histidine kinase WalK"/>
    <property type="match status" value="1"/>
</dbReference>
<evidence type="ECO:0000256" key="6">
    <source>
        <dbReference type="ARBA" id="ARBA00022777"/>
    </source>
</evidence>
<sequence>MSLTKRIVLTLLLSIIISIIITSFVSNYMINRKFETYLIEEQNTKLKKVKDIVENLYKTKGPYLNEEDISKLSSLEGVYIEIKNDTGKTVCNSHNNHMDHHRRMMRNMRKPRIIEGNYIEKEYPLYDNNNKIGTLIIGYMDKSYLTESAIIFKETLSKSFLMSTFITTLIGFIISIVLSKELSYPIINITDTANKMRKGDLSSRSKINTNTKEIKDLSNSINYLGETLQKQDNFRKKFTSDISHELRTPLTTLQTHIEALIDGIWEIDEKNLLILHEEVDHLTKLVNELRDISKLEELELNLNKSYFNISNELEKITESFKPIFKKSGYEIITKIEPNVTILADKDKFKQIIYNLISNSYKYLDKDGKIILNLRNDKDCVHIEFKDNGIGIHKKDLPNIFNRFYRSNNHINKENDGSGLGLTITKSLVEAHGGKITVESILGKGTNFNIILPIK</sequence>
<gene>
    <name evidence="11" type="ORF">FYJ27_08100</name>
</gene>
<dbReference type="InterPro" id="IPR003661">
    <property type="entry name" value="HisK_dim/P_dom"/>
</dbReference>
<dbReference type="SUPFAM" id="SSF55874">
    <property type="entry name" value="ATPase domain of HSP90 chaperone/DNA topoisomerase II/histidine kinase"/>
    <property type="match status" value="1"/>
</dbReference>
<dbReference type="Gene3D" id="3.30.565.10">
    <property type="entry name" value="Histidine kinase-like ATPase, C-terminal domain"/>
    <property type="match status" value="1"/>
</dbReference>
<accession>A0A844FIC4</accession>
<dbReference type="Pfam" id="PF02518">
    <property type="entry name" value="HATPase_c"/>
    <property type="match status" value="1"/>
</dbReference>
<keyword evidence="8" id="KW-0812">Transmembrane</keyword>
<dbReference type="CDD" id="cd00075">
    <property type="entry name" value="HATPase"/>
    <property type="match status" value="1"/>
</dbReference>
<dbReference type="Proteomes" id="UP000462760">
    <property type="component" value="Unassembled WGS sequence"/>
</dbReference>
<dbReference type="EMBL" id="VULR01000010">
    <property type="protein sequence ID" value="MSS43686.1"/>
    <property type="molecule type" value="Genomic_DNA"/>
</dbReference>
<evidence type="ECO:0000256" key="2">
    <source>
        <dbReference type="ARBA" id="ARBA00004370"/>
    </source>
</evidence>
<evidence type="ECO:0000313" key="12">
    <source>
        <dbReference type="Proteomes" id="UP000462760"/>
    </source>
</evidence>
<feature type="transmembrane region" description="Helical" evidence="8">
    <location>
        <begin position="6"/>
        <end position="30"/>
    </location>
</feature>
<dbReference type="CDD" id="cd00082">
    <property type="entry name" value="HisKA"/>
    <property type="match status" value="1"/>
</dbReference>
<name>A0A844FIC4_9FIRM</name>
<dbReference type="InterPro" id="IPR036097">
    <property type="entry name" value="HisK_dim/P_sf"/>
</dbReference>
<dbReference type="InterPro" id="IPR003660">
    <property type="entry name" value="HAMP_dom"/>
</dbReference>
<feature type="domain" description="Histidine kinase" evidence="9">
    <location>
        <begin position="241"/>
        <end position="454"/>
    </location>
</feature>
<dbReference type="SMART" id="SM00388">
    <property type="entry name" value="HisKA"/>
    <property type="match status" value="1"/>
</dbReference>
<dbReference type="GO" id="GO:0004721">
    <property type="term" value="F:phosphoprotein phosphatase activity"/>
    <property type="evidence" value="ECO:0007669"/>
    <property type="project" value="TreeGrafter"/>
</dbReference>
<dbReference type="EC" id="2.7.13.3" evidence="3"/>
<evidence type="ECO:0000256" key="7">
    <source>
        <dbReference type="ARBA" id="ARBA00023012"/>
    </source>
</evidence>
<dbReference type="InterPro" id="IPR003594">
    <property type="entry name" value="HATPase_dom"/>
</dbReference>
<reference evidence="11 12" key="1">
    <citation type="submission" date="2019-08" db="EMBL/GenBank/DDBJ databases">
        <title>In-depth cultivation of the pig gut microbiome towards novel bacterial diversity and tailored functional studies.</title>
        <authorList>
            <person name="Wylensek D."/>
            <person name="Hitch T.C.A."/>
            <person name="Clavel T."/>
        </authorList>
    </citation>
    <scope>NUCLEOTIDE SEQUENCE [LARGE SCALE GENOMIC DNA]</scope>
    <source>
        <strain evidence="11 12">Med78-601-WT-4W-RMD-3</strain>
    </source>
</reference>
<evidence type="ECO:0000256" key="3">
    <source>
        <dbReference type="ARBA" id="ARBA00012438"/>
    </source>
</evidence>
<evidence type="ECO:0000256" key="8">
    <source>
        <dbReference type="SAM" id="Phobius"/>
    </source>
</evidence>
<dbReference type="GO" id="GO:0005886">
    <property type="term" value="C:plasma membrane"/>
    <property type="evidence" value="ECO:0007669"/>
    <property type="project" value="TreeGrafter"/>
</dbReference>
<dbReference type="SUPFAM" id="SSF158472">
    <property type="entry name" value="HAMP domain-like"/>
    <property type="match status" value="1"/>
</dbReference>
<evidence type="ECO:0000256" key="4">
    <source>
        <dbReference type="ARBA" id="ARBA00022553"/>
    </source>
</evidence>
<protein>
    <recommendedName>
        <fullName evidence="3">histidine kinase</fullName>
        <ecNumber evidence="3">2.7.13.3</ecNumber>
    </recommendedName>
</protein>
<dbReference type="InterPro" id="IPR005467">
    <property type="entry name" value="His_kinase_dom"/>
</dbReference>
<keyword evidence="7" id="KW-0902">Two-component regulatory system</keyword>